<evidence type="ECO:0000256" key="4">
    <source>
        <dbReference type="ARBA" id="ARBA00022801"/>
    </source>
</evidence>
<dbReference type="Pfam" id="PF04616">
    <property type="entry name" value="Glyco_hydro_43"/>
    <property type="match status" value="1"/>
</dbReference>
<evidence type="ECO:0000256" key="7">
    <source>
        <dbReference type="RuleBase" id="RU361187"/>
    </source>
</evidence>
<dbReference type="SUPFAM" id="SSF75005">
    <property type="entry name" value="Arabinanase/levansucrase/invertase"/>
    <property type="match status" value="1"/>
</dbReference>
<dbReference type="PROSITE" id="PS51175">
    <property type="entry name" value="CBM6"/>
    <property type="match status" value="1"/>
</dbReference>
<dbReference type="RefSeq" id="WP_225840922.1">
    <property type="nucleotide sequence ID" value="NZ_BMMG01000009.1"/>
</dbReference>
<dbReference type="InterPro" id="IPR023296">
    <property type="entry name" value="Glyco_hydro_beta-prop_sf"/>
</dbReference>
<gene>
    <name evidence="9" type="ORF">ACD591_20970</name>
</gene>
<keyword evidence="2" id="KW-0624">Polysaccharide degradation</keyword>
<keyword evidence="2" id="KW-0858">Xylan degradation</keyword>
<reference evidence="9 10" key="1">
    <citation type="submission" date="2024-08" db="EMBL/GenBank/DDBJ databases">
        <authorList>
            <person name="Wei W."/>
        </authorList>
    </citation>
    <scope>NUCLEOTIDE SEQUENCE [LARGE SCALE GENOMIC DNA]</scope>
    <source>
        <strain evidence="9 10">XU2</strain>
    </source>
</reference>
<dbReference type="EMBL" id="JBGOGF010000017">
    <property type="protein sequence ID" value="MFA1773785.1"/>
    <property type="molecule type" value="Genomic_DNA"/>
</dbReference>
<organism evidence="9 10">
    <name type="scientific">Rufibacter glacialis</name>
    <dbReference type="NCBI Taxonomy" id="1259555"/>
    <lineage>
        <taxon>Bacteria</taxon>
        <taxon>Pseudomonadati</taxon>
        <taxon>Bacteroidota</taxon>
        <taxon>Cytophagia</taxon>
        <taxon>Cytophagales</taxon>
        <taxon>Hymenobacteraceae</taxon>
        <taxon>Rufibacter</taxon>
    </lineage>
</organism>
<name>A0ABV4RN50_9BACT</name>
<feature type="domain" description="CBM6" evidence="8">
    <location>
        <begin position="350"/>
        <end position="476"/>
    </location>
</feature>
<keyword evidence="4 7" id="KW-0378">Hydrolase</keyword>
<proteinExistence type="inferred from homology"/>
<dbReference type="PANTHER" id="PTHR43772">
    <property type="entry name" value="ENDO-1,4-BETA-XYLANASE"/>
    <property type="match status" value="1"/>
</dbReference>
<evidence type="ECO:0000256" key="1">
    <source>
        <dbReference type="ARBA" id="ARBA00009865"/>
    </source>
</evidence>
<evidence type="ECO:0000259" key="8">
    <source>
        <dbReference type="PROSITE" id="PS51175"/>
    </source>
</evidence>
<evidence type="ECO:0000256" key="2">
    <source>
        <dbReference type="ARBA" id="ARBA00022651"/>
    </source>
</evidence>
<comment type="similarity">
    <text evidence="1 7">Belongs to the glycosyl hydrolase 43 family.</text>
</comment>
<dbReference type="InterPro" id="IPR006584">
    <property type="entry name" value="Cellulose-bd_IV"/>
</dbReference>
<dbReference type="SMART" id="SM00606">
    <property type="entry name" value="CBD_IV"/>
    <property type="match status" value="1"/>
</dbReference>
<evidence type="ECO:0000256" key="5">
    <source>
        <dbReference type="ARBA" id="ARBA00023277"/>
    </source>
</evidence>
<keyword evidence="3" id="KW-0732">Signal</keyword>
<dbReference type="Gene3D" id="2.60.120.260">
    <property type="entry name" value="Galactose-binding domain-like"/>
    <property type="match status" value="1"/>
</dbReference>
<evidence type="ECO:0000313" key="10">
    <source>
        <dbReference type="Proteomes" id="UP001570846"/>
    </source>
</evidence>
<evidence type="ECO:0000256" key="3">
    <source>
        <dbReference type="ARBA" id="ARBA00022729"/>
    </source>
</evidence>
<sequence length="477" mass="53485">MMTSIKKYLMSIFLPKVKTCIERRRILPVKAFILFLAFYLVSFLGKAQNPIVQTAYTADPAPMVYNNKLYLYTSHDEDGSTWFTMNDWKLYTTDDMVNWTDQGTILSYSDFIWARINAWAPQCIERGGKFYMYVPLTTHDNKGAIGVAVANSPYGPFKDPLGKPLIQSGGGDIDPSVFIDDDGQAYLYWGNPKCFYVKLNEDMISYQGEVVSVPNTVESFGKREGNPERPTTYEEGPWLYKRKGLYYLLFAAGPLPEHIGYSTSSRPTGPWKYQGIVMPTEGNSFTNHPGIIDFKGKTYFFYHNGALPGGSGFTRSVCVEEAAFKKDGTLQPMKMTTGITKGLALLNPFVKNEAETIAWSEGMKSMQNEKVGVFVTALRSGAYTKIKDVDFRKTGASHFTARLGTTHNSEVTLEVRLGSVEGEVLGTVKVPLTGGNDRWALVSTDVKKVPGVHDVFFVFKGKEKSNILFFDYWKFSQ</sequence>
<dbReference type="PANTHER" id="PTHR43772:SF2">
    <property type="entry name" value="PUTATIVE (AFU_ORTHOLOGUE AFUA_2G04480)-RELATED"/>
    <property type="match status" value="1"/>
</dbReference>
<dbReference type="SUPFAM" id="SSF49785">
    <property type="entry name" value="Galactose-binding domain-like"/>
    <property type="match status" value="1"/>
</dbReference>
<dbReference type="CDD" id="cd18618">
    <property type="entry name" value="GH43_Xsa43E-like"/>
    <property type="match status" value="1"/>
</dbReference>
<comment type="caution">
    <text evidence="9">The sequence shown here is derived from an EMBL/GenBank/DDBJ whole genome shotgun (WGS) entry which is preliminary data.</text>
</comment>
<evidence type="ECO:0000313" key="9">
    <source>
        <dbReference type="EMBL" id="MFA1773785.1"/>
    </source>
</evidence>
<keyword evidence="5" id="KW-0119">Carbohydrate metabolism</keyword>
<dbReference type="Gene3D" id="2.115.10.20">
    <property type="entry name" value="Glycosyl hydrolase domain, family 43"/>
    <property type="match status" value="1"/>
</dbReference>
<dbReference type="InterPro" id="IPR005084">
    <property type="entry name" value="CBM6"/>
</dbReference>
<accession>A0ABV4RN50</accession>
<dbReference type="CDD" id="cd04084">
    <property type="entry name" value="CBM6_xylanase-like"/>
    <property type="match status" value="1"/>
</dbReference>
<keyword evidence="6 7" id="KW-0326">Glycosidase</keyword>
<dbReference type="Pfam" id="PF03422">
    <property type="entry name" value="CBM_6"/>
    <property type="match status" value="1"/>
</dbReference>
<dbReference type="InterPro" id="IPR008979">
    <property type="entry name" value="Galactose-bd-like_sf"/>
</dbReference>
<dbReference type="GO" id="GO:0016787">
    <property type="term" value="F:hydrolase activity"/>
    <property type="evidence" value="ECO:0007669"/>
    <property type="project" value="UniProtKB-KW"/>
</dbReference>
<evidence type="ECO:0000256" key="6">
    <source>
        <dbReference type="ARBA" id="ARBA00023295"/>
    </source>
</evidence>
<keyword evidence="10" id="KW-1185">Reference proteome</keyword>
<dbReference type="InterPro" id="IPR006710">
    <property type="entry name" value="Glyco_hydro_43"/>
</dbReference>
<dbReference type="InterPro" id="IPR052176">
    <property type="entry name" value="Glycosyl_Hydrlase_43_Enz"/>
</dbReference>
<dbReference type="Proteomes" id="UP001570846">
    <property type="component" value="Unassembled WGS sequence"/>
</dbReference>
<protein>
    <submittedName>
        <fullName evidence="9">Glycoside hydrolase family 43 protein</fullName>
    </submittedName>
</protein>